<organism evidence="2">
    <name type="scientific">Echinococcus granulosus</name>
    <name type="common">Hydatid tapeworm</name>
    <dbReference type="NCBI Taxonomy" id="6210"/>
    <lineage>
        <taxon>Eukaryota</taxon>
        <taxon>Metazoa</taxon>
        <taxon>Spiralia</taxon>
        <taxon>Lophotrochozoa</taxon>
        <taxon>Platyhelminthes</taxon>
        <taxon>Cestoda</taxon>
        <taxon>Eucestoda</taxon>
        <taxon>Cyclophyllidea</taxon>
        <taxon>Taeniidae</taxon>
        <taxon>Echinococcus</taxon>
        <taxon>Echinococcus granulosus group</taxon>
    </lineage>
</organism>
<name>A0A068WKJ1_ECHGR</name>
<accession>A0A068WKJ1</accession>
<evidence type="ECO:0000313" key="3">
    <source>
        <dbReference type="Proteomes" id="UP000492820"/>
    </source>
</evidence>
<reference evidence="2" key="2">
    <citation type="submission" date="2014-06" db="EMBL/GenBank/DDBJ databases">
        <authorList>
            <person name="Aslett M."/>
        </authorList>
    </citation>
    <scope>NUCLEOTIDE SEQUENCE</scope>
</reference>
<feature type="region of interest" description="Disordered" evidence="1">
    <location>
        <begin position="434"/>
        <end position="456"/>
    </location>
</feature>
<sequence>MCVSDVGTLKLFVSKSEITSINDPEYVHSFDIGVHIFSRPSILLICTHRVHCMTFEVFDDLRLWADTLQDNLICSRFFASLFSAPKTSRLHSYVLSPTAFSKTMGASGSDLLGSTELAQSHSITSVSTTTSSTYYTYFSSLLSRVIHYHRHSGSSNGFLHVTVDRILFVTISQGRKPALVASWNFTNGEISVYGTGRISATSGDSENKIFYLMEAADRYVFACDKAIELSTWIQRVTRPASYLYERRWLSSVTSQLGQDQAILPMPFTRNSERKFYDASPKDTSEIRMDGSQQAPSCSQYEQNDSLTSVCLRHIRERGSYRTRMRFLSHPTDQPVLSTGQLRTVRQQDSYVLRHSYSNVSTGHDTRNQHRHHHMLTERLSCRVHTSGSDGTDQQVPIMVALSPLPLDYLPCSAESEAKLEVDVEAGGEEHNAAITTTSVSSNRSGATSPSPPPLPLSFPNSAPVAPHRFMRSRLANSWSTSPGLLSASSSSQGVRMIAPCARASSECRHCDSGGGRGQQWQHEVRQPLLVGVTCSVPWDAAATGEKPRTGRLYLSREEIQVAALKAATTVPLSSLPSAGPFSCSSSFSGRDDDDDIDNLATSGGHEQTSLNFADAASATPSRSSPAPASFPLPSAPPSARYYVNLGPVSPSSLSDGSSVHRLATMATAIASVSECTSSATDSTIAASSSAIESVSPSANYLSYTPYVPLSRQRSSGNGCGRGRIRTFSSGQPSVRRNPLLLTRQAIYDRSQQSPRLPTQPLGSLPRTTSHTGLISPPTDVSDASKLASLQTQGELMSE</sequence>
<protein>
    <submittedName>
        <fullName evidence="4">PH domain-containing protein</fullName>
    </submittedName>
</protein>
<evidence type="ECO:0000256" key="1">
    <source>
        <dbReference type="SAM" id="MobiDB-lite"/>
    </source>
</evidence>
<proteinExistence type="predicted"/>
<feature type="compositionally biased region" description="Low complexity" evidence="1">
    <location>
        <begin position="577"/>
        <end position="588"/>
    </location>
</feature>
<feature type="region of interest" description="Disordered" evidence="1">
    <location>
        <begin position="577"/>
        <end position="609"/>
    </location>
</feature>
<dbReference type="WBParaSite" id="EgrG_000594400">
    <property type="protein sequence ID" value="EgrG_000594400"/>
    <property type="gene ID" value="EgrG_000594400"/>
</dbReference>
<dbReference type="EMBL" id="LK028578">
    <property type="protein sequence ID" value="CDS18189.1"/>
    <property type="molecule type" value="Genomic_DNA"/>
</dbReference>
<evidence type="ECO:0000313" key="4">
    <source>
        <dbReference type="WBParaSite" id="EgrG_000594400"/>
    </source>
</evidence>
<evidence type="ECO:0000313" key="2">
    <source>
        <dbReference type="EMBL" id="CDS18189.1"/>
    </source>
</evidence>
<reference evidence="4" key="3">
    <citation type="submission" date="2020-10" db="UniProtKB">
        <authorList>
            <consortium name="WormBaseParasite"/>
        </authorList>
    </citation>
    <scope>IDENTIFICATION</scope>
</reference>
<dbReference type="OrthoDB" id="6246337at2759"/>
<dbReference type="Proteomes" id="UP000492820">
    <property type="component" value="Unassembled WGS sequence"/>
</dbReference>
<gene>
    <name evidence="2" type="ORF">EgrG_000594400</name>
</gene>
<dbReference type="AlphaFoldDB" id="A0A068WKJ1"/>
<feature type="region of interest" description="Disordered" evidence="1">
    <location>
        <begin position="748"/>
        <end position="798"/>
    </location>
</feature>
<reference evidence="2 3" key="1">
    <citation type="journal article" date="2013" name="Nature">
        <title>The genomes of four tapeworm species reveal adaptations to parasitism.</title>
        <authorList>
            <person name="Tsai I.J."/>
            <person name="Zarowiecki M."/>
            <person name="Holroyd N."/>
            <person name="Garciarrubio A."/>
            <person name="Sanchez-Flores A."/>
            <person name="Brooks K.L."/>
            <person name="Tracey A."/>
            <person name="Bobes R.J."/>
            <person name="Fragoso G."/>
            <person name="Sciutto E."/>
            <person name="Aslett M."/>
            <person name="Beasley H."/>
            <person name="Bennett H.M."/>
            <person name="Cai J."/>
            <person name="Camicia F."/>
            <person name="Clark R."/>
            <person name="Cucher M."/>
            <person name="De Silva N."/>
            <person name="Day T.A."/>
            <person name="Deplazes P."/>
            <person name="Estrada K."/>
            <person name="Fernandez C."/>
            <person name="Holland P.W."/>
            <person name="Hou J."/>
            <person name="Hu S."/>
            <person name="Huckvale T."/>
            <person name="Hung S.S."/>
            <person name="Kamenetzky L."/>
            <person name="Keane J.A."/>
            <person name="Kiss F."/>
            <person name="Koziol U."/>
            <person name="Lambert O."/>
            <person name="Liu K."/>
            <person name="Luo X."/>
            <person name="Luo Y."/>
            <person name="Macchiaroli N."/>
            <person name="Nichol S."/>
            <person name="Paps J."/>
            <person name="Parkinson J."/>
            <person name="Pouchkina-Stantcheva N."/>
            <person name="Riddiford N."/>
            <person name="Rosenzvit M."/>
            <person name="Salinas G."/>
            <person name="Wasmuth J.D."/>
            <person name="Zamanian M."/>
            <person name="Zheng Y."/>
            <person name="Cai X."/>
            <person name="Soberon X."/>
            <person name="Olson P.D."/>
            <person name="Laclette J.P."/>
            <person name="Brehm K."/>
            <person name="Berriman M."/>
            <person name="Garciarrubio A."/>
            <person name="Bobes R.J."/>
            <person name="Fragoso G."/>
            <person name="Sanchez-Flores A."/>
            <person name="Estrada K."/>
            <person name="Cevallos M.A."/>
            <person name="Morett E."/>
            <person name="Gonzalez V."/>
            <person name="Portillo T."/>
            <person name="Ochoa-Leyva A."/>
            <person name="Jose M.V."/>
            <person name="Sciutto E."/>
            <person name="Landa A."/>
            <person name="Jimenez L."/>
            <person name="Valdes V."/>
            <person name="Carrero J.C."/>
            <person name="Larralde C."/>
            <person name="Morales-Montor J."/>
            <person name="Limon-Lason J."/>
            <person name="Soberon X."/>
            <person name="Laclette J.P."/>
        </authorList>
    </citation>
    <scope>NUCLEOTIDE SEQUENCE [LARGE SCALE GENOMIC DNA]</scope>
</reference>
<feature type="compositionally biased region" description="Polar residues" evidence="1">
    <location>
        <begin position="434"/>
        <end position="447"/>
    </location>
</feature>
<feature type="compositionally biased region" description="Polar residues" evidence="1">
    <location>
        <begin position="787"/>
        <end position="798"/>
    </location>
</feature>